<evidence type="ECO:0000259" key="4">
    <source>
        <dbReference type="SMART" id="SM00796"/>
    </source>
</evidence>
<name>A0ABX7BTC4_9HYPH</name>
<dbReference type="SMART" id="SM00796">
    <property type="entry name" value="AHS1"/>
    <property type="match status" value="1"/>
</dbReference>
<evidence type="ECO:0000256" key="2">
    <source>
        <dbReference type="ARBA" id="ARBA00022801"/>
    </source>
</evidence>
<dbReference type="RefSeq" id="WP_201654332.1">
    <property type="nucleotide sequence ID" value="NZ_CP068047.1"/>
</dbReference>
<dbReference type="Proteomes" id="UP000595460">
    <property type="component" value="Chromosome"/>
</dbReference>
<evidence type="ECO:0000313" key="6">
    <source>
        <dbReference type="Proteomes" id="UP000595460"/>
    </source>
</evidence>
<dbReference type="Gene3D" id="2.40.100.10">
    <property type="entry name" value="Cyclophilin-like"/>
    <property type="match status" value="1"/>
</dbReference>
<organism evidence="5 6">
    <name type="scientific">Devosia oryziradicis</name>
    <dbReference type="NCBI Taxonomy" id="2801335"/>
    <lineage>
        <taxon>Bacteria</taxon>
        <taxon>Pseudomonadati</taxon>
        <taxon>Pseudomonadota</taxon>
        <taxon>Alphaproteobacteria</taxon>
        <taxon>Hyphomicrobiales</taxon>
        <taxon>Devosiaceae</taxon>
        <taxon>Devosia</taxon>
    </lineage>
</organism>
<keyword evidence="1" id="KW-0547">Nucleotide-binding</keyword>
<evidence type="ECO:0000256" key="1">
    <source>
        <dbReference type="ARBA" id="ARBA00022741"/>
    </source>
</evidence>
<dbReference type="Gene3D" id="3.30.1360.40">
    <property type="match status" value="1"/>
</dbReference>
<keyword evidence="3" id="KW-0067">ATP-binding</keyword>
<keyword evidence="6" id="KW-1185">Reference proteome</keyword>
<feature type="domain" description="Carboxyltransferase" evidence="4">
    <location>
        <begin position="13"/>
        <end position="211"/>
    </location>
</feature>
<dbReference type="SUPFAM" id="SSF50891">
    <property type="entry name" value="Cyclophilin-like"/>
    <property type="match status" value="1"/>
</dbReference>
<dbReference type="SUPFAM" id="SSF160467">
    <property type="entry name" value="PH0987 N-terminal domain-like"/>
    <property type="match status" value="1"/>
</dbReference>
<accession>A0ABX7BTC4</accession>
<keyword evidence="2" id="KW-0378">Hydrolase</keyword>
<evidence type="ECO:0000313" key="5">
    <source>
        <dbReference type="EMBL" id="QQR35191.1"/>
    </source>
</evidence>
<protein>
    <submittedName>
        <fullName evidence="5">Carboxyltransferase domain-containing protein</fullName>
    </submittedName>
</protein>
<dbReference type="InterPro" id="IPR010016">
    <property type="entry name" value="PxpB"/>
</dbReference>
<sequence length="223" mass="22999">MVALSAPQALPTPTIVPLGDSALLVRFGSTLTDQANRAAIALALALDRSPIAGVVEVVPSLVSVLLRYEPAAGTSLGTIAGELRLLLSVLDDSAPVTTSWVIPIRFDGPDLEAVSAALGMASSQFVAAHNARPLRVLATGFAPGFVYCGLHADELVLPRRTEVRPAVPPGSVLFAAGQTAITATAMPTGWHVIGSTDFANFDPSGELPTRLNAGDVLTFEVAP</sequence>
<dbReference type="InterPro" id="IPR003833">
    <property type="entry name" value="CT_C_D"/>
</dbReference>
<evidence type="ECO:0000256" key="3">
    <source>
        <dbReference type="ARBA" id="ARBA00022840"/>
    </source>
</evidence>
<dbReference type="InterPro" id="IPR029000">
    <property type="entry name" value="Cyclophilin-like_dom_sf"/>
</dbReference>
<dbReference type="EMBL" id="CP068047">
    <property type="protein sequence ID" value="QQR35191.1"/>
    <property type="molecule type" value="Genomic_DNA"/>
</dbReference>
<reference evidence="5 6" key="1">
    <citation type="submission" date="2021-01" db="EMBL/GenBank/DDBJ databases">
        <title>Genome seq and assembly of Devosia sp. G19.</title>
        <authorList>
            <person name="Chhetri G."/>
        </authorList>
    </citation>
    <scope>NUCLEOTIDE SEQUENCE [LARGE SCALE GENOMIC DNA]</scope>
    <source>
        <strain evidence="5 6">G19</strain>
    </source>
</reference>
<proteinExistence type="predicted"/>
<dbReference type="Pfam" id="PF02682">
    <property type="entry name" value="CT_C_D"/>
    <property type="match status" value="1"/>
</dbReference>
<dbReference type="PANTHER" id="PTHR34698:SF2">
    <property type="entry name" value="5-OXOPROLINASE SUBUNIT B"/>
    <property type="match status" value="1"/>
</dbReference>
<gene>
    <name evidence="5" type="ORF">JI749_12510</name>
</gene>
<dbReference type="PANTHER" id="PTHR34698">
    <property type="entry name" value="5-OXOPROLINASE SUBUNIT B"/>
    <property type="match status" value="1"/>
</dbReference>